<comment type="caution">
    <text evidence="10">The sequence shown here is derived from an EMBL/GenBank/DDBJ whole genome shotgun (WGS) entry which is preliminary data.</text>
</comment>
<keyword evidence="6 9" id="KW-1133">Transmembrane helix</keyword>
<feature type="transmembrane region" description="Helical" evidence="9">
    <location>
        <begin position="553"/>
        <end position="574"/>
    </location>
</feature>
<keyword evidence="3" id="KW-0633">Potassium transport</keyword>
<evidence type="ECO:0000256" key="2">
    <source>
        <dbReference type="ARBA" id="ARBA00022475"/>
    </source>
</evidence>
<evidence type="ECO:0000256" key="7">
    <source>
        <dbReference type="ARBA" id="ARBA00023065"/>
    </source>
</evidence>
<dbReference type="Pfam" id="PF03814">
    <property type="entry name" value="KdpA"/>
    <property type="match status" value="1"/>
</dbReference>
<organism evidence="10">
    <name type="scientific">mine drainage metagenome</name>
    <dbReference type="NCBI Taxonomy" id="410659"/>
    <lineage>
        <taxon>unclassified sequences</taxon>
        <taxon>metagenomes</taxon>
        <taxon>ecological metagenomes</taxon>
    </lineage>
</organism>
<accession>E6QKX4</accession>
<dbReference type="NCBIfam" id="TIGR00680">
    <property type="entry name" value="kdpA"/>
    <property type="match status" value="1"/>
</dbReference>
<dbReference type="PIRSF" id="PIRSF001294">
    <property type="entry name" value="K_ATPaseA"/>
    <property type="match status" value="1"/>
</dbReference>
<keyword evidence="2" id="KW-1003">Cell membrane</keyword>
<sequence length="591" mass="63529">MTINGWLQIFLFFGIILVTTQPVGHYMACVFERKKTWLDPLLCPAERLLYRLTGVDASEEMPWTSYALAMLGFSLVSMLVLYLIERVQAWMPWNPQHLRNVPAVLALNTAASFTTNTNWQAYTPETTMSYLTQMAGLAYHNFASAALGMAVAVALIRGITRREQKSLGNFWVDMTRATLWILLPGSIVLALALASQGVVQNLRPYDTAKLVQPLTIQQTDASGHAHTQAIETQTIAQGPVASQEAIKQLGTNGGGFFNANSAHPFENPTPLTNFLEMLAIFLIPAGLTATLGKMTGSSRHGWAVFAAMAILFFAGVTVAYWAESQPNPLLHNVDQHSSLLQSGGNMEGKEVRFGIANSALFATVTTDASCGAVNSMHDSFTPLGGMVPLTNILLGEIVFGGVGAGLYGMLIFVVLAVFIAGLMVGRTPEYLGKKIESFDVKMAMLYALIFPLLILGFAATSVLLPHLGLSSLNNSGPHGLSEILYAYTSATGNNGSAFAGLNANTGWYNMTLAFSMLAGRFLMIIPVLALAGNLAGKRYTPPSLGTFPVTTPLFTVLLVAVILIVVALTFFPALSLGPVLEHLMLRAGHSF</sequence>
<feature type="transmembrane region" description="Helical" evidence="9">
    <location>
        <begin position="512"/>
        <end position="532"/>
    </location>
</feature>
<keyword evidence="1" id="KW-0813">Transport</keyword>
<dbReference type="PANTHER" id="PTHR30607">
    <property type="entry name" value="POTASSIUM-TRANSPORTING ATPASE A CHAIN"/>
    <property type="match status" value="1"/>
</dbReference>
<feature type="transmembrane region" description="Helical" evidence="9">
    <location>
        <begin position="303"/>
        <end position="322"/>
    </location>
</feature>
<feature type="transmembrane region" description="Helical" evidence="9">
    <location>
        <begin position="397"/>
        <end position="424"/>
    </location>
</feature>
<reference evidence="10" key="1">
    <citation type="submission" date="2009-10" db="EMBL/GenBank/DDBJ databases">
        <title>Diversity of trophic interactions inside an arsenic-rich microbial ecosystem.</title>
        <authorList>
            <person name="Bertin P.N."/>
            <person name="Heinrich-Salmeron A."/>
            <person name="Pelletier E."/>
            <person name="Goulhen-Chollet F."/>
            <person name="Arsene-Ploetze F."/>
            <person name="Gallien S."/>
            <person name="Calteau A."/>
            <person name="Vallenet D."/>
            <person name="Casiot C."/>
            <person name="Chane-Woon-Ming B."/>
            <person name="Giloteaux L."/>
            <person name="Barakat M."/>
            <person name="Bonnefoy V."/>
            <person name="Bruneel O."/>
            <person name="Chandler M."/>
            <person name="Cleiss J."/>
            <person name="Duran R."/>
            <person name="Elbaz-Poulichet F."/>
            <person name="Fonknechten N."/>
            <person name="Lauga B."/>
            <person name="Mornico D."/>
            <person name="Ortet P."/>
            <person name="Schaeffer C."/>
            <person name="Siguier P."/>
            <person name="Alexander Thil Smith A."/>
            <person name="Van Dorsselaer A."/>
            <person name="Weissenbach J."/>
            <person name="Medigue C."/>
            <person name="Le Paslier D."/>
        </authorList>
    </citation>
    <scope>NUCLEOTIDE SEQUENCE</scope>
</reference>
<dbReference type="EC" id="3.6.3.12" evidence="10"/>
<evidence type="ECO:0000256" key="9">
    <source>
        <dbReference type="SAM" id="Phobius"/>
    </source>
</evidence>
<evidence type="ECO:0000256" key="1">
    <source>
        <dbReference type="ARBA" id="ARBA00022448"/>
    </source>
</evidence>
<keyword evidence="5" id="KW-0630">Potassium</keyword>
<dbReference type="EMBL" id="CABQ01000158">
    <property type="protein sequence ID" value="CBI07894.1"/>
    <property type="molecule type" value="Genomic_DNA"/>
</dbReference>
<dbReference type="GO" id="GO:0005886">
    <property type="term" value="C:plasma membrane"/>
    <property type="evidence" value="ECO:0007669"/>
    <property type="project" value="TreeGrafter"/>
</dbReference>
<feature type="transmembrane region" description="Helical" evidence="9">
    <location>
        <begin position="177"/>
        <end position="199"/>
    </location>
</feature>
<keyword evidence="4 9" id="KW-0812">Transmembrane</keyword>
<feature type="transmembrane region" description="Helical" evidence="9">
    <location>
        <begin position="274"/>
        <end position="291"/>
    </location>
</feature>
<dbReference type="InterPro" id="IPR004623">
    <property type="entry name" value="KdpA"/>
</dbReference>
<feature type="transmembrane region" description="Helical" evidence="9">
    <location>
        <begin position="137"/>
        <end position="156"/>
    </location>
</feature>
<dbReference type="AlphaFoldDB" id="E6QKX4"/>
<keyword evidence="7" id="KW-0406">Ion transport</keyword>
<evidence type="ECO:0000256" key="4">
    <source>
        <dbReference type="ARBA" id="ARBA00022692"/>
    </source>
</evidence>
<keyword evidence="8 9" id="KW-0472">Membrane</keyword>
<dbReference type="HAMAP" id="MF_00275">
    <property type="entry name" value="KdpA"/>
    <property type="match status" value="1"/>
</dbReference>
<evidence type="ECO:0000256" key="6">
    <source>
        <dbReference type="ARBA" id="ARBA00022989"/>
    </source>
</evidence>
<protein>
    <submittedName>
        <fullName evidence="10">Potassium-transporting ATPase A chain (Potassium-translocating ATPase A chain) (ATP phosphohydrolase (Potassium-transporting) A chain) (Potassium-binding and translocating subunit A)</fullName>
        <ecNumber evidence="10">3.6.3.12</ecNumber>
    </submittedName>
</protein>
<evidence type="ECO:0000313" key="10">
    <source>
        <dbReference type="EMBL" id="CBI07894.1"/>
    </source>
</evidence>
<evidence type="ECO:0000256" key="8">
    <source>
        <dbReference type="ARBA" id="ARBA00023136"/>
    </source>
</evidence>
<feature type="transmembrane region" description="Helical" evidence="9">
    <location>
        <begin position="445"/>
        <end position="464"/>
    </location>
</feature>
<evidence type="ECO:0000256" key="3">
    <source>
        <dbReference type="ARBA" id="ARBA00022538"/>
    </source>
</evidence>
<dbReference type="PANTHER" id="PTHR30607:SF2">
    <property type="entry name" value="POTASSIUM-TRANSPORTING ATPASE POTASSIUM-BINDING SUBUNIT"/>
    <property type="match status" value="1"/>
</dbReference>
<proteinExistence type="inferred from homology"/>
<dbReference type="GO" id="GO:0008556">
    <property type="term" value="F:P-type potassium transmembrane transporter activity"/>
    <property type="evidence" value="ECO:0007669"/>
    <property type="project" value="InterPro"/>
</dbReference>
<feature type="transmembrane region" description="Helical" evidence="9">
    <location>
        <begin position="6"/>
        <end position="28"/>
    </location>
</feature>
<gene>
    <name evidence="10" type="primary">kdpA</name>
    <name evidence="10" type="ORF">CARN6_1301</name>
</gene>
<feature type="transmembrane region" description="Helical" evidence="9">
    <location>
        <begin position="66"/>
        <end position="84"/>
    </location>
</feature>
<evidence type="ECO:0000256" key="5">
    <source>
        <dbReference type="ARBA" id="ARBA00022958"/>
    </source>
</evidence>
<dbReference type="GO" id="GO:0016787">
    <property type="term" value="F:hydrolase activity"/>
    <property type="evidence" value="ECO:0007669"/>
    <property type="project" value="UniProtKB-KW"/>
</dbReference>
<name>E6QKX4_9ZZZZ</name>
<keyword evidence="10" id="KW-0378">Hydrolase</keyword>